<gene>
    <name evidence="2" type="ORF">DES52_102241</name>
</gene>
<keyword evidence="1" id="KW-1133">Transmembrane helix</keyword>
<dbReference type="EMBL" id="QJSX01000002">
    <property type="protein sequence ID" value="PYE55875.1"/>
    <property type="molecule type" value="Genomic_DNA"/>
</dbReference>
<name>A0A318SF50_9DEIO</name>
<evidence type="ECO:0000256" key="1">
    <source>
        <dbReference type="SAM" id="Phobius"/>
    </source>
</evidence>
<proteinExistence type="predicted"/>
<keyword evidence="1" id="KW-0812">Transmembrane</keyword>
<keyword evidence="1" id="KW-0472">Membrane</keyword>
<feature type="transmembrane region" description="Helical" evidence="1">
    <location>
        <begin position="6"/>
        <end position="28"/>
    </location>
</feature>
<accession>A0A318SF50</accession>
<sequence>MDQFAPFVWWMYSVTLAALIGYVGLLFYRLRRERDE</sequence>
<dbReference type="AlphaFoldDB" id="A0A318SF50"/>
<protein>
    <recommendedName>
        <fullName evidence="4">Heme exporter protein D</fullName>
    </recommendedName>
</protein>
<comment type="caution">
    <text evidence="2">The sequence shown here is derived from an EMBL/GenBank/DDBJ whole genome shotgun (WGS) entry which is preliminary data.</text>
</comment>
<dbReference type="Proteomes" id="UP000248326">
    <property type="component" value="Unassembled WGS sequence"/>
</dbReference>
<reference evidence="2 3" key="1">
    <citation type="submission" date="2018-06" db="EMBL/GenBank/DDBJ databases">
        <title>Genomic Encyclopedia of Type Strains, Phase IV (KMG-IV): sequencing the most valuable type-strain genomes for metagenomic binning, comparative biology and taxonomic classification.</title>
        <authorList>
            <person name="Goeker M."/>
        </authorList>
    </citation>
    <scope>NUCLEOTIDE SEQUENCE [LARGE SCALE GENOMIC DNA]</scope>
    <source>
        <strain evidence="2 3">DSM 18048</strain>
    </source>
</reference>
<organism evidence="2 3">
    <name type="scientific">Deinococcus yavapaiensis KR-236</name>
    <dbReference type="NCBI Taxonomy" id="694435"/>
    <lineage>
        <taxon>Bacteria</taxon>
        <taxon>Thermotogati</taxon>
        <taxon>Deinococcota</taxon>
        <taxon>Deinococci</taxon>
        <taxon>Deinococcales</taxon>
        <taxon>Deinococcaceae</taxon>
        <taxon>Deinococcus</taxon>
    </lineage>
</organism>
<evidence type="ECO:0000313" key="2">
    <source>
        <dbReference type="EMBL" id="PYE55875.1"/>
    </source>
</evidence>
<evidence type="ECO:0008006" key="4">
    <source>
        <dbReference type="Google" id="ProtNLM"/>
    </source>
</evidence>
<keyword evidence="3" id="KW-1185">Reference proteome</keyword>
<evidence type="ECO:0000313" key="3">
    <source>
        <dbReference type="Proteomes" id="UP000248326"/>
    </source>
</evidence>